<comment type="function">
    <text evidence="9">Part of the tripartite ATP-independent periplasmic (TRAP) transport system.</text>
</comment>
<evidence type="ECO:0000256" key="1">
    <source>
        <dbReference type="ARBA" id="ARBA00004429"/>
    </source>
</evidence>
<evidence type="ECO:0000256" key="9">
    <source>
        <dbReference type="RuleBase" id="RU369079"/>
    </source>
</evidence>
<feature type="domain" description="Tripartite ATP-independent periplasmic transporters DctQ component" evidence="10">
    <location>
        <begin position="32"/>
        <end position="159"/>
    </location>
</feature>
<feature type="transmembrane region" description="Helical" evidence="9">
    <location>
        <begin position="93"/>
        <end position="114"/>
    </location>
</feature>
<comment type="caution">
    <text evidence="11">The sequence shown here is derived from an EMBL/GenBank/DDBJ whole genome shotgun (WGS) entry which is preliminary data.</text>
</comment>
<name>A0A916THA1_9HYPH</name>
<comment type="similarity">
    <text evidence="8 9">Belongs to the TRAP transporter small permease family.</text>
</comment>
<accession>A0A916THA1</accession>
<keyword evidence="7 9" id="KW-0472">Membrane</keyword>
<dbReference type="EMBL" id="BMFA01000004">
    <property type="protein sequence ID" value="GGB43725.1"/>
    <property type="molecule type" value="Genomic_DNA"/>
</dbReference>
<keyword evidence="2 9" id="KW-0813">Transport</keyword>
<evidence type="ECO:0000256" key="4">
    <source>
        <dbReference type="ARBA" id="ARBA00022519"/>
    </source>
</evidence>
<dbReference type="PANTHER" id="PTHR35011">
    <property type="entry name" value="2,3-DIKETO-L-GULONATE TRAP TRANSPORTER SMALL PERMEASE PROTEIN YIAM"/>
    <property type="match status" value="1"/>
</dbReference>
<dbReference type="GO" id="GO:0015740">
    <property type="term" value="P:C4-dicarboxylate transport"/>
    <property type="evidence" value="ECO:0007669"/>
    <property type="project" value="TreeGrafter"/>
</dbReference>
<reference evidence="11" key="1">
    <citation type="journal article" date="2014" name="Int. J. Syst. Evol. Microbiol.">
        <title>Complete genome sequence of Corynebacterium casei LMG S-19264T (=DSM 44701T), isolated from a smear-ripened cheese.</title>
        <authorList>
            <consortium name="US DOE Joint Genome Institute (JGI-PGF)"/>
            <person name="Walter F."/>
            <person name="Albersmeier A."/>
            <person name="Kalinowski J."/>
            <person name="Ruckert C."/>
        </authorList>
    </citation>
    <scope>NUCLEOTIDE SEQUENCE</scope>
    <source>
        <strain evidence="11">CGMCC 1.12426</strain>
    </source>
</reference>
<keyword evidence="5 9" id="KW-0812">Transmembrane</keyword>
<dbReference type="GO" id="GO:0005886">
    <property type="term" value="C:plasma membrane"/>
    <property type="evidence" value="ECO:0007669"/>
    <property type="project" value="UniProtKB-SubCell"/>
</dbReference>
<evidence type="ECO:0000313" key="11">
    <source>
        <dbReference type="EMBL" id="GGB43725.1"/>
    </source>
</evidence>
<keyword evidence="12" id="KW-1185">Reference proteome</keyword>
<dbReference type="Pfam" id="PF04290">
    <property type="entry name" value="DctQ"/>
    <property type="match status" value="1"/>
</dbReference>
<keyword evidence="6 9" id="KW-1133">Transmembrane helix</keyword>
<gene>
    <name evidence="11" type="ORF">GCM10011316_14590</name>
</gene>
<evidence type="ECO:0000313" key="12">
    <source>
        <dbReference type="Proteomes" id="UP000605148"/>
    </source>
</evidence>
<dbReference type="AlphaFoldDB" id="A0A916THA1"/>
<keyword evidence="4 9" id="KW-0997">Cell inner membrane</keyword>
<sequence>MQNALSLFLKIETVTTRIALWAAIAFLVIATALAVFQVTTRFAFGQPSTWSEVITRSAMIWSVFLGAAPAFREGTMIALEFTQTALPRRLGHALYQLSMMLTLIFFAILFWQGLAMTERVVTQTLAALQISIAWVYAALPVGSVFISMAVLGCMIRAARGDWPNRVREDTTRAEGAA</sequence>
<comment type="subcellular location">
    <subcellularLocation>
        <location evidence="1 9">Cell inner membrane</location>
        <topology evidence="1 9">Multi-pass membrane protein</topology>
    </subcellularLocation>
</comment>
<dbReference type="GO" id="GO:0022857">
    <property type="term" value="F:transmembrane transporter activity"/>
    <property type="evidence" value="ECO:0007669"/>
    <property type="project" value="UniProtKB-UniRule"/>
</dbReference>
<dbReference type="InterPro" id="IPR055348">
    <property type="entry name" value="DctQ"/>
</dbReference>
<protein>
    <recommendedName>
        <fullName evidence="9">TRAP transporter small permease protein</fullName>
    </recommendedName>
</protein>
<feature type="transmembrane region" description="Helical" evidence="9">
    <location>
        <begin position="134"/>
        <end position="155"/>
    </location>
</feature>
<evidence type="ECO:0000256" key="2">
    <source>
        <dbReference type="ARBA" id="ARBA00022448"/>
    </source>
</evidence>
<comment type="subunit">
    <text evidence="9">The complex comprises the extracytoplasmic solute receptor protein and the two transmembrane proteins.</text>
</comment>
<evidence type="ECO:0000256" key="5">
    <source>
        <dbReference type="ARBA" id="ARBA00022692"/>
    </source>
</evidence>
<evidence type="ECO:0000256" key="6">
    <source>
        <dbReference type="ARBA" id="ARBA00022989"/>
    </source>
</evidence>
<organism evidence="11 12">
    <name type="scientific">Roseibium aquae</name>
    <dbReference type="NCBI Taxonomy" id="1323746"/>
    <lineage>
        <taxon>Bacteria</taxon>
        <taxon>Pseudomonadati</taxon>
        <taxon>Pseudomonadota</taxon>
        <taxon>Alphaproteobacteria</taxon>
        <taxon>Hyphomicrobiales</taxon>
        <taxon>Stappiaceae</taxon>
        <taxon>Roseibium</taxon>
    </lineage>
</organism>
<evidence type="ECO:0000256" key="3">
    <source>
        <dbReference type="ARBA" id="ARBA00022475"/>
    </source>
</evidence>
<feature type="transmembrane region" description="Helical" evidence="9">
    <location>
        <begin position="18"/>
        <end position="38"/>
    </location>
</feature>
<keyword evidence="3" id="KW-1003">Cell membrane</keyword>
<proteinExistence type="inferred from homology"/>
<feature type="transmembrane region" description="Helical" evidence="9">
    <location>
        <begin position="58"/>
        <end position="81"/>
    </location>
</feature>
<evidence type="ECO:0000259" key="10">
    <source>
        <dbReference type="Pfam" id="PF04290"/>
    </source>
</evidence>
<dbReference type="RefSeq" id="WP_208998387.1">
    <property type="nucleotide sequence ID" value="NZ_BMFA01000004.1"/>
</dbReference>
<evidence type="ECO:0000256" key="8">
    <source>
        <dbReference type="ARBA" id="ARBA00038436"/>
    </source>
</evidence>
<reference evidence="11" key="2">
    <citation type="submission" date="2020-09" db="EMBL/GenBank/DDBJ databases">
        <authorList>
            <person name="Sun Q."/>
            <person name="Zhou Y."/>
        </authorList>
    </citation>
    <scope>NUCLEOTIDE SEQUENCE</scope>
    <source>
        <strain evidence="11">CGMCC 1.12426</strain>
    </source>
</reference>
<evidence type="ECO:0000256" key="7">
    <source>
        <dbReference type="ARBA" id="ARBA00023136"/>
    </source>
</evidence>
<dbReference type="InterPro" id="IPR007387">
    <property type="entry name" value="TRAP_DctQ"/>
</dbReference>
<dbReference type="PANTHER" id="PTHR35011:SF2">
    <property type="entry name" value="2,3-DIKETO-L-GULONATE TRAP TRANSPORTER SMALL PERMEASE PROTEIN YIAM"/>
    <property type="match status" value="1"/>
</dbReference>
<dbReference type="Proteomes" id="UP000605148">
    <property type="component" value="Unassembled WGS sequence"/>
</dbReference>